<dbReference type="PROSITE" id="PS50943">
    <property type="entry name" value="HTH_CROC1"/>
    <property type="match status" value="1"/>
</dbReference>
<dbReference type="Gene3D" id="1.10.260.40">
    <property type="entry name" value="lambda repressor-like DNA-binding domains"/>
    <property type="match status" value="1"/>
</dbReference>
<evidence type="ECO:0000259" key="3">
    <source>
        <dbReference type="PROSITE" id="PS50943"/>
    </source>
</evidence>
<dbReference type="PANTHER" id="PTHR34475">
    <property type="match status" value="1"/>
</dbReference>
<feature type="compositionally biased region" description="Low complexity" evidence="1">
    <location>
        <begin position="233"/>
        <end position="242"/>
    </location>
</feature>
<dbReference type="PANTHER" id="PTHR34475:SF1">
    <property type="entry name" value="CYTOSKELETON PROTEIN RODZ"/>
    <property type="match status" value="1"/>
</dbReference>
<organism evidence="4 5">
    <name type="scientific">Roseomonas indoligenes</name>
    <dbReference type="NCBI Taxonomy" id="2820811"/>
    <lineage>
        <taxon>Bacteria</taxon>
        <taxon>Pseudomonadati</taxon>
        <taxon>Pseudomonadota</taxon>
        <taxon>Alphaproteobacteria</taxon>
        <taxon>Acetobacterales</taxon>
        <taxon>Roseomonadaceae</taxon>
        <taxon>Roseomonas</taxon>
    </lineage>
</organism>
<dbReference type="CDD" id="cd00093">
    <property type="entry name" value="HTH_XRE"/>
    <property type="match status" value="1"/>
</dbReference>
<dbReference type="AlphaFoldDB" id="A0A940N1B8"/>
<feature type="compositionally biased region" description="Low complexity" evidence="1">
    <location>
        <begin position="173"/>
        <end position="226"/>
    </location>
</feature>
<dbReference type="SMART" id="SM00530">
    <property type="entry name" value="HTH_XRE"/>
    <property type="match status" value="1"/>
</dbReference>
<dbReference type="InterPro" id="IPR001387">
    <property type="entry name" value="Cro/C1-type_HTH"/>
</dbReference>
<reference evidence="4" key="1">
    <citation type="submission" date="2021-03" db="EMBL/GenBank/DDBJ databases">
        <authorList>
            <person name="So Y."/>
        </authorList>
    </citation>
    <scope>NUCLEOTIDE SEQUENCE</scope>
    <source>
        <strain evidence="4">SG15</strain>
    </source>
</reference>
<dbReference type="SUPFAM" id="SSF47413">
    <property type="entry name" value="lambda repressor-like DNA-binding domains"/>
    <property type="match status" value="1"/>
</dbReference>
<feature type="compositionally biased region" description="Pro residues" evidence="1">
    <location>
        <begin position="259"/>
        <end position="274"/>
    </location>
</feature>
<dbReference type="GO" id="GO:0003677">
    <property type="term" value="F:DNA binding"/>
    <property type="evidence" value="ECO:0007669"/>
    <property type="project" value="InterPro"/>
</dbReference>
<keyword evidence="2" id="KW-0472">Membrane</keyword>
<keyword evidence="5" id="KW-1185">Reference proteome</keyword>
<dbReference type="InterPro" id="IPR050400">
    <property type="entry name" value="Bact_Cytoskel_RodZ"/>
</dbReference>
<proteinExistence type="predicted"/>
<name>A0A940N1B8_9PROT</name>
<dbReference type="Pfam" id="PF13464">
    <property type="entry name" value="RodZ_C"/>
    <property type="match status" value="1"/>
</dbReference>
<sequence>MVKPEMMTAEAARVGEELRDARLALGATLEEVADGLRINRRYLAALEEGRSRDLPGPAYAVGFVRTYARALGLDADDMARRYRETGAPGRGRDLVFPEPVPERGIPAGVVLLLGVVIMVGAYAAWWRWSGSADRTVDGVPPVPARIEQAARDARQAAGLPPADTAPVLPPTLGQATPGAAAGRPGVTPAAPGGPAGAQAPAPTAPTSAAASPPAGSSPASGAAQGGFRPPALPGQAPAAQGPTPTPTPTPGPVASAPAAPAPPPPTTPTAPAEPPNRLTLRATDESWVQIRDPRSGQTVLNRVLRPGETYAVPREGLVLTTGKAQGLEIVVDGQASTVLEGRTGVVRDVQLNPDQLRQPRPAPPAR</sequence>
<dbReference type="InterPro" id="IPR025194">
    <property type="entry name" value="RodZ-like_C"/>
</dbReference>
<feature type="region of interest" description="Disordered" evidence="1">
    <location>
        <begin position="150"/>
        <end position="285"/>
    </location>
</feature>
<dbReference type="Pfam" id="PF13413">
    <property type="entry name" value="HTH_25"/>
    <property type="match status" value="1"/>
</dbReference>
<evidence type="ECO:0000313" key="4">
    <source>
        <dbReference type="EMBL" id="MBP0494724.1"/>
    </source>
</evidence>
<comment type="caution">
    <text evidence="4">The sequence shown here is derived from an EMBL/GenBank/DDBJ whole genome shotgun (WGS) entry which is preliminary data.</text>
</comment>
<evidence type="ECO:0000256" key="1">
    <source>
        <dbReference type="SAM" id="MobiDB-lite"/>
    </source>
</evidence>
<feature type="domain" description="HTH cro/C1-type" evidence="3">
    <location>
        <begin position="18"/>
        <end position="78"/>
    </location>
</feature>
<dbReference type="Proteomes" id="UP000677537">
    <property type="component" value="Unassembled WGS sequence"/>
</dbReference>
<keyword evidence="2" id="KW-0812">Transmembrane</keyword>
<dbReference type="InterPro" id="IPR010982">
    <property type="entry name" value="Lambda_DNA-bd_dom_sf"/>
</dbReference>
<evidence type="ECO:0000256" key="2">
    <source>
        <dbReference type="SAM" id="Phobius"/>
    </source>
</evidence>
<dbReference type="EMBL" id="JAGIZA010000012">
    <property type="protein sequence ID" value="MBP0494724.1"/>
    <property type="molecule type" value="Genomic_DNA"/>
</dbReference>
<dbReference type="RefSeq" id="WP_209375480.1">
    <property type="nucleotide sequence ID" value="NZ_JAGIZA010000012.1"/>
</dbReference>
<gene>
    <name evidence="4" type="ORF">J5Y10_18215</name>
</gene>
<accession>A0A940N1B8</accession>
<protein>
    <submittedName>
        <fullName evidence="4">Helix-turn-helix domain-containing protein</fullName>
    </submittedName>
</protein>
<keyword evidence="2" id="KW-1133">Transmembrane helix</keyword>
<evidence type="ECO:0000313" key="5">
    <source>
        <dbReference type="Proteomes" id="UP000677537"/>
    </source>
</evidence>
<feature type="transmembrane region" description="Helical" evidence="2">
    <location>
        <begin position="104"/>
        <end position="125"/>
    </location>
</feature>